<dbReference type="OrthoDB" id="9814639at2"/>
<name>A0A4Q2AGQ3_9BURK</name>
<dbReference type="CDD" id="cd10918">
    <property type="entry name" value="CE4_NodB_like_5s_6s"/>
    <property type="match status" value="1"/>
</dbReference>
<dbReference type="Proteomes" id="UP000289650">
    <property type="component" value="Unassembled WGS sequence"/>
</dbReference>
<dbReference type="InterPro" id="IPR011330">
    <property type="entry name" value="Glyco_hydro/deAcase_b/a-brl"/>
</dbReference>
<sequence length="276" mass="31188">MGRTCRFRRGRRLQDPADFPQGRVILRFRDPPMLLSATRYPILMYHQIRPLPPPSDRLRGLSVAPDAFRRQMTLFRRLGYRGLSVRELQPYLRGERSGKVFGISFDDGFVNVLMHAMPVLDELGFTATCYFVAGRFGGENDWDAGADTARSPLMTCDDMLAWRDHGHEIGSHTLDHIALPHVPTYVSDFQLTESKRQLEVLSGQRVESFCYPYGNQDARVRDQVAAAGYGNATTTRRGCADASNDPFLLPRIPVAGGVGALRLLFKCARWQVRRRG</sequence>
<dbReference type="Gene3D" id="3.20.20.370">
    <property type="entry name" value="Glycoside hydrolase/deacetylase"/>
    <property type="match status" value="1"/>
</dbReference>
<dbReference type="PANTHER" id="PTHR34216:SF3">
    <property type="entry name" value="POLY-BETA-1,6-N-ACETYL-D-GLUCOSAMINE N-DEACETYLASE"/>
    <property type="match status" value="1"/>
</dbReference>
<proteinExistence type="predicted"/>
<dbReference type="GO" id="GO:0005975">
    <property type="term" value="P:carbohydrate metabolic process"/>
    <property type="evidence" value="ECO:0007669"/>
    <property type="project" value="InterPro"/>
</dbReference>
<evidence type="ECO:0000313" key="5">
    <source>
        <dbReference type="Proteomes" id="UP000289650"/>
    </source>
</evidence>
<gene>
    <name evidence="4" type="ORF">D1006_26085</name>
</gene>
<dbReference type="EMBL" id="QWEX01000002">
    <property type="protein sequence ID" value="RXV68617.1"/>
    <property type="molecule type" value="Genomic_DNA"/>
</dbReference>
<feature type="domain" description="NodB homology" evidence="3">
    <location>
        <begin position="99"/>
        <end position="276"/>
    </location>
</feature>
<organism evidence="4 5">
    <name type="scientific">Burkholderia stabilis</name>
    <dbReference type="NCBI Taxonomy" id="95485"/>
    <lineage>
        <taxon>Bacteria</taxon>
        <taxon>Pseudomonadati</taxon>
        <taxon>Pseudomonadota</taxon>
        <taxon>Betaproteobacteria</taxon>
        <taxon>Burkholderiales</taxon>
        <taxon>Burkholderiaceae</taxon>
        <taxon>Burkholderia</taxon>
        <taxon>Burkholderia cepacia complex</taxon>
    </lineage>
</organism>
<evidence type="ECO:0000259" key="3">
    <source>
        <dbReference type="PROSITE" id="PS51677"/>
    </source>
</evidence>
<dbReference type="GO" id="GO:0005576">
    <property type="term" value="C:extracellular region"/>
    <property type="evidence" value="ECO:0007669"/>
    <property type="project" value="UniProtKB-SubCell"/>
</dbReference>
<comment type="subcellular location">
    <subcellularLocation>
        <location evidence="1">Secreted</location>
    </subcellularLocation>
</comment>
<keyword evidence="2" id="KW-0732">Signal</keyword>
<accession>A0A4Q2AGQ3</accession>
<evidence type="ECO:0000256" key="1">
    <source>
        <dbReference type="ARBA" id="ARBA00004613"/>
    </source>
</evidence>
<dbReference type="AlphaFoldDB" id="A0A4Q2AGQ3"/>
<protein>
    <submittedName>
        <fullName evidence="4">Polysaccharide deacetylase family protein</fullName>
    </submittedName>
</protein>
<dbReference type="SUPFAM" id="SSF88713">
    <property type="entry name" value="Glycoside hydrolase/deacetylase"/>
    <property type="match status" value="1"/>
</dbReference>
<evidence type="ECO:0000313" key="4">
    <source>
        <dbReference type="EMBL" id="RXV68617.1"/>
    </source>
</evidence>
<dbReference type="PANTHER" id="PTHR34216">
    <property type="match status" value="1"/>
</dbReference>
<dbReference type="GO" id="GO:0016810">
    <property type="term" value="F:hydrolase activity, acting on carbon-nitrogen (but not peptide) bonds"/>
    <property type="evidence" value="ECO:0007669"/>
    <property type="project" value="InterPro"/>
</dbReference>
<dbReference type="PROSITE" id="PS51677">
    <property type="entry name" value="NODB"/>
    <property type="match status" value="1"/>
</dbReference>
<dbReference type="InterPro" id="IPR051398">
    <property type="entry name" value="Polysacch_Deacetylase"/>
</dbReference>
<reference evidence="4 5" key="1">
    <citation type="submission" date="2018-08" db="EMBL/GenBank/DDBJ databases">
        <title>Mountain-cultivated ginseng endophyte, Burkholderia stabilis and its activity against ginseng root rot disease.</title>
        <authorList>
            <person name="Tapan Kumar M."/>
            <person name="Bae H."/>
            <person name="Shanmugam G."/>
            <person name="Jeon J."/>
        </authorList>
    </citation>
    <scope>NUCLEOTIDE SEQUENCE [LARGE SCALE GENOMIC DNA]</scope>
    <source>
        <strain evidence="4 5">EB159</strain>
    </source>
</reference>
<evidence type="ECO:0000256" key="2">
    <source>
        <dbReference type="ARBA" id="ARBA00022729"/>
    </source>
</evidence>
<dbReference type="InterPro" id="IPR002509">
    <property type="entry name" value="NODB_dom"/>
</dbReference>
<comment type="caution">
    <text evidence="4">The sequence shown here is derived from an EMBL/GenBank/DDBJ whole genome shotgun (WGS) entry which is preliminary data.</text>
</comment>
<dbReference type="Pfam" id="PF01522">
    <property type="entry name" value="Polysacc_deac_1"/>
    <property type="match status" value="1"/>
</dbReference>